<reference evidence="7 8" key="1">
    <citation type="submission" date="2021-06" db="EMBL/GenBank/DDBJ databases">
        <title>Genome sequence of Babesia caballi.</title>
        <authorList>
            <person name="Yamagishi J."/>
            <person name="Kidaka T."/>
            <person name="Ochi A."/>
        </authorList>
    </citation>
    <scope>NUCLEOTIDE SEQUENCE [LARGE SCALE GENOMIC DNA]</scope>
    <source>
        <strain evidence="7">USDA-D6B2</strain>
    </source>
</reference>
<dbReference type="GO" id="GO:0005730">
    <property type="term" value="C:nucleolus"/>
    <property type="evidence" value="ECO:0007669"/>
    <property type="project" value="TreeGrafter"/>
</dbReference>
<dbReference type="Pfam" id="PF12936">
    <property type="entry name" value="Kri1_C"/>
    <property type="match status" value="1"/>
</dbReference>
<feature type="domain" description="Kri1-like C-terminal" evidence="6">
    <location>
        <begin position="454"/>
        <end position="516"/>
    </location>
</feature>
<keyword evidence="3" id="KW-0863">Zinc-finger</keyword>
<dbReference type="SUPFAM" id="SSF57850">
    <property type="entry name" value="RING/U-box"/>
    <property type="match status" value="1"/>
</dbReference>
<dbReference type="PANTHER" id="PTHR14490:SF5">
    <property type="entry name" value="PROTEIN KRI1 HOMOLOG"/>
    <property type="match status" value="1"/>
</dbReference>
<feature type="compositionally biased region" description="Basic and acidic residues" evidence="5">
    <location>
        <begin position="279"/>
        <end position="294"/>
    </location>
</feature>
<feature type="region of interest" description="Disordered" evidence="5">
    <location>
        <begin position="123"/>
        <end position="151"/>
    </location>
</feature>
<dbReference type="InterPro" id="IPR024626">
    <property type="entry name" value="Kri1-like_C"/>
</dbReference>
<proteinExistence type="inferred from homology"/>
<evidence type="ECO:0000313" key="8">
    <source>
        <dbReference type="Proteomes" id="UP001497744"/>
    </source>
</evidence>
<dbReference type="RefSeq" id="XP_067717378.1">
    <property type="nucleotide sequence ID" value="XM_067861277.1"/>
</dbReference>
<feature type="compositionally biased region" description="Basic and acidic residues" evidence="5">
    <location>
        <begin position="540"/>
        <end position="566"/>
    </location>
</feature>
<dbReference type="GeneID" id="94196790"/>
<feature type="region of interest" description="Disordered" evidence="5">
    <location>
        <begin position="522"/>
        <end position="591"/>
    </location>
</feature>
<dbReference type="GO" id="GO:0000447">
    <property type="term" value="P:endonucleolytic cleavage in ITS1 to separate SSU-rRNA from 5.8S rRNA and LSU-rRNA from tricistronic rRNA transcript (SSU-rRNA, 5.8S rRNA, LSU-rRNA)"/>
    <property type="evidence" value="ECO:0007669"/>
    <property type="project" value="TreeGrafter"/>
</dbReference>
<accession>A0AAV4M3A5</accession>
<gene>
    <name evidence="7" type="ORF">BcabD6B2_47440</name>
</gene>
<dbReference type="EMBL" id="BPLF01000004">
    <property type="protein sequence ID" value="GIX65309.1"/>
    <property type="molecule type" value="Genomic_DNA"/>
</dbReference>
<dbReference type="Pfam" id="PF05178">
    <property type="entry name" value="Kri1"/>
    <property type="match status" value="1"/>
</dbReference>
<feature type="compositionally biased region" description="Basic and acidic residues" evidence="5">
    <location>
        <begin position="303"/>
        <end position="314"/>
    </location>
</feature>
<dbReference type="InterPro" id="IPR018034">
    <property type="entry name" value="Kri1"/>
</dbReference>
<dbReference type="GO" id="GO:0008270">
    <property type="term" value="F:zinc ion binding"/>
    <property type="evidence" value="ECO:0007669"/>
    <property type="project" value="UniProtKB-KW"/>
</dbReference>
<evidence type="ECO:0000256" key="1">
    <source>
        <dbReference type="ARBA" id="ARBA00007473"/>
    </source>
</evidence>
<feature type="compositionally biased region" description="Basic and acidic residues" evidence="5">
    <location>
        <begin position="141"/>
        <end position="151"/>
    </location>
</feature>
<sequence>MPRPKKSSKRQETEEDVTSDDATEGKLRKKQPKGVQFDDVEDESPSEGSDDEDEDAVLLTNKVEEKIFKTLLDIKNKNPAIYDPNVKCFSDSDFEDEGDGAAGTKPSKGVTYKDMVRETLLKKGAEGFESDGDGDDGEVGEPAKTRTYQEEQEDLKKAFLSVANELDDDVDFFKKSEATDVLPAPRITAKKSAGSRLAATDEGLISRYWAPEQPIDEEEEFLKDYILNQRWREDKLENFDYAKRLRLDQEDEEHLDKADEFEYKYNYRFEEEGGATIEGHPRTIEDSVRKVDERRKKKRKEKKQQQMEEKVRRDEEIKRLKKIKRAEIEQRMREIEAKAGVQLASDVVDLNAPFDPEQHEKDMASILGKDYHEQQEDDDWNPAEDCEEDDELWWLCDHCHKGIPAGHKHFDCTECDNYSLCQSCVPLANHEHQRMVAKVVPAACAPPEVTSADLEKLEDEYYKLDYEDMIGDMKVRFKYRQVEPYKCDLQTILQKSDKELNAIMPLSKLLAYDAETPLVATSHSGKEKRAFSSHVSGKLEGPDRRMTKYNVNRDRLQAFGLKESKKVKGKKDKKHKKKKSHGAKSAAETSA</sequence>
<name>A0AAV4M3A5_BABCB</name>
<keyword evidence="8" id="KW-1185">Reference proteome</keyword>
<organism evidence="7 8">
    <name type="scientific">Babesia caballi</name>
    <dbReference type="NCBI Taxonomy" id="5871"/>
    <lineage>
        <taxon>Eukaryota</taxon>
        <taxon>Sar</taxon>
        <taxon>Alveolata</taxon>
        <taxon>Apicomplexa</taxon>
        <taxon>Aconoidasida</taxon>
        <taxon>Piroplasmida</taxon>
        <taxon>Babesiidae</taxon>
        <taxon>Babesia</taxon>
    </lineage>
</organism>
<evidence type="ECO:0000256" key="2">
    <source>
        <dbReference type="ARBA" id="ARBA00022723"/>
    </source>
</evidence>
<keyword evidence="2" id="KW-0479">Metal-binding</keyword>
<dbReference type="GO" id="GO:0030686">
    <property type="term" value="C:90S preribosome"/>
    <property type="evidence" value="ECO:0007669"/>
    <property type="project" value="TreeGrafter"/>
</dbReference>
<feature type="compositionally biased region" description="Basic residues" evidence="5">
    <location>
        <begin position="567"/>
        <end position="582"/>
    </location>
</feature>
<feature type="region of interest" description="Disordered" evidence="5">
    <location>
        <begin position="272"/>
        <end position="314"/>
    </location>
</feature>
<evidence type="ECO:0000256" key="3">
    <source>
        <dbReference type="ARBA" id="ARBA00022771"/>
    </source>
</evidence>
<protein>
    <submittedName>
        <fullName evidence="7">Krr1 family protein</fullName>
    </submittedName>
</protein>
<dbReference type="AlphaFoldDB" id="A0AAV4M3A5"/>
<feature type="compositionally biased region" description="Acidic residues" evidence="5">
    <location>
        <begin position="38"/>
        <end position="56"/>
    </location>
</feature>
<evidence type="ECO:0000256" key="4">
    <source>
        <dbReference type="ARBA" id="ARBA00022833"/>
    </source>
</evidence>
<comment type="similarity">
    <text evidence="1">Belongs to the KRI1 family.</text>
</comment>
<dbReference type="Proteomes" id="UP001497744">
    <property type="component" value="Unassembled WGS sequence"/>
</dbReference>
<evidence type="ECO:0000313" key="7">
    <source>
        <dbReference type="EMBL" id="GIX65309.1"/>
    </source>
</evidence>
<evidence type="ECO:0000256" key="5">
    <source>
        <dbReference type="SAM" id="MobiDB-lite"/>
    </source>
</evidence>
<feature type="compositionally biased region" description="Acidic residues" evidence="5">
    <location>
        <begin position="128"/>
        <end position="139"/>
    </location>
</feature>
<dbReference type="PANTHER" id="PTHR14490">
    <property type="entry name" value="ZINC FINGER, ZZ TYPE"/>
    <property type="match status" value="1"/>
</dbReference>
<comment type="caution">
    <text evidence="7">The sequence shown here is derived from an EMBL/GenBank/DDBJ whole genome shotgun (WGS) entry which is preliminary data.</text>
</comment>
<evidence type="ECO:0000259" key="6">
    <source>
        <dbReference type="Pfam" id="PF12936"/>
    </source>
</evidence>
<feature type="compositionally biased region" description="Acidic residues" evidence="5">
    <location>
        <begin position="13"/>
        <end position="22"/>
    </location>
</feature>
<feature type="region of interest" description="Disordered" evidence="5">
    <location>
        <begin position="1"/>
        <end position="57"/>
    </location>
</feature>
<keyword evidence="4" id="KW-0862">Zinc</keyword>
<dbReference type="InterPro" id="IPR043145">
    <property type="entry name" value="Znf_ZZ_sf"/>
</dbReference>
<dbReference type="Gene3D" id="3.30.60.90">
    <property type="match status" value="1"/>
</dbReference>